<dbReference type="Gene3D" id="1.20.1250.20">
    <property type="entry name" value="MFS general substrate transporter like domains"/>
    <property type="match status" value="1"/>
</dbReference>
<keyword evidence="3" id="KW-0812">Transmembrane</keyword>
<dbReference type="InterPro" id="IPR036259">
    <property type="entry name" value="MFS_trans_sf"/>
</dbReference>
<accession>A0A4V5NIU8</accession>
<keyword evidence="5" id="KW-1185">Reference proteome</keyword>
<gene>
    <name evidence="4" type="ORF">B0A55_03753</name>
</gene>
<evidence type="ECO:0008006" key="6">
    <source>
        <dbReference type="Google" id="ProtNLM"/>
    </source>
</evidence>
<feature type="transmembrane region" description="Helical" evidence="3">
    <location>
        <begin position="240"/>
        <end position="262"/>
    </location>
</feature>
<evidence type="ECO:0000313" key="5">
    <source>
        <dbReference type="Proteomes" id="UP000309340"/>
    </source>
</evidence>
<dbReference type="OrthoDB" id="2213137at2759"/>
<evidence type="ECO:0000313" key="4">
    <source>
        <dbReference type="EMBL" id="TKA74909.1"/>
    </source>
</evidence>
<dbReference type="Proteomes" id="UP000309340">
    <property type="component" value="Unassembled WGS sequence"/>
</dbReference>
<comment type="caution">
    <text evidence="4">The sequence shown here is derived from an EMBL/GenBank/DDBJ whole genome shotgun (WGS) entry which is preliminary data.</text>
</comment>
<dbReference type="GO" id="GO:0022857">
    <property type="term" value="F:transmembrane transporter activity"/>
    <property type="evidence" value="ECO:0007669"/>
    <property type="project" value="InterPro"/>
</dbReference>
<proteinExistence type="inferred from homology"/>
<comment type="subcellular location">
    <subcellularLocation>
        <location evidence="1">Membrane</location>
        <topology evidence="1">Multi-pass membrane protein</topology>
    </subcellularLocation>
</comment>
<evidence type="ECO:0000256" key="1">
    <source>
        <dbReference type="ARBA" id="ARBA00004141"/>
    </source>
</evidence>
<feature type="transmembrane region" description="Helical" evidence="3">
    <location>
        <begin position="77"/>
        <end position="101"/>
    </location>
</feature>
<keyword evidence="3" id="KW-0472">Membrane</keyword>
<keyword evidence="3" id="KW-1133">Transmembrane helix</keyword>
<dbReference type="SUPFAM" id="SSF103473">
    <property type="entry name" value="MFS general substrate transporter"/>
    <property type="match status" value="1"/>
</dbReference>
<dbReference type="InterPro" id="IPR011701">
    <property type="entry name" value="MFS"/>
</dbReference>
<feature type="transmembrane region" description="Helical" evidence="3">
    <location>
        <begin position="139"/>
        <end position="158"/>
    </location>
</feature>
<dbReference type="PANTHER" id="PTHR11360">
    <property type="entry name" value="MONOCARBOXYLATE TRANSPORTER"/>
    <property type="match status" value="1"/>
</dbReference>
<dbReference type="PANTHER" id="PTHR11360:SF287">
    <property type="entry name" value="MFS MONOCARBOXYLATE TRANSPORTER"/>
    <property type="match status" value="1"/>
</dbReference>
<feature type="transmembrane region" description="Helical" evidence="3">
    <location>
        <begin position="200"/>
        <end position="219"/>
    </location>
</feature>
<protein>
    <recommendedName>
        <fullName evidence="6">Major facilitator superfamily (MFS) profile domain-containing protein</fullName>
    </recommendedName>
</protein>
<dbReference type="AlphaFoldDB" id="A0A4V5NIU8"/>
<sequence>MDNRHEIAIELPGLHDVRYEEEAREAAALPPVDGGRDAWLALAGAFTLEALIWGFPYCYGLFRTYYSMHEPFASEPAGIAAISTTATAIMFMSAPMVALFVQRYPHLRRTSSLLGLVVTVVALLAASFCNSTAGLLATQGVLFAVGGLFLYFPAMYVIDEWFVARKGLAFGIVWTGTGFSGAVVPWLLQWLLNDYGFRTALRVWAVVVAILALPSIWALKNRLPVTHSAHGTLRRVDWTFLSAPPFWLFQFGNVTMSLAYFLPSLWIPSFSRDMGMPAFSGPLALCLVNVAACGGYLLQGQLVDRYHVTTAIFISVAGSVISIFLFWGFATSQPMLYVFALIWGLSGGGFTANWAGCANALKTSSNSLDTSMVISLMCVGKGIGSVVTGPISEQLLQVGPWRGAPFAYGSQYGAVIVFTGVTAMFGGTACLGRLLKLL</sequence>
<feature type="transmembrane region" description="Helical" evidence="3">
    <location>
        <begin position="412"/>
        <end position="435"/>
    </location>
</feature>
<feature type="transmembrane region" description="Helical" evidence="3">
    <location>
        <begin position="38"/>
        <end position="57"/>
    </location>
</feature>
<feature type="transmembrane region" description="Helical" evidence="3">
    <location>
        <begin position="336"/>
        <end position="361"/>
    </location>
</feature>
<dbReference type="Pfam" id="PF07690">
    <property type="entry name" value="MFS_1"/>
    <property type="match status" value="1"/>
</dbReference>
<dbReference type="GO" id="GO:0016020">
    <property type="term" value="C:membrane"/>
    <property type="evidence" value="ECO:0007669"/>
    <property type="project" value="UniProtKB-SubCell"/>
</dbReference>
<evidence type="ECO:0000256" key="2">
    <source>
        <dbReference type="ARBA" id="ARBA00006727"/>
    </source>
</evidence>
<feature type="transmembrane region" description="Helical" evidence="3">
    <location>
        <begin position="274"/>
        <end position="298"/>
    </location>
</feature>
<comment type="similarity">
    <text evidence="2">Belongs to the major facilitator superfamily. Monocarboxylate porter (TC 2.A.1.13) family.</text>
</comment>
<reference evidence="4 5" key="1">
    <citation type="submission" date="2017-03" db="EMBL/GenBank/DDBJ databases">
        <title>Genomes of endolithic fungi from Antarctica.</title>
        <authorList>
            <person name="Coleine C."/>
            <person name="Masonjones S."/>
            <person name="Stajich J.E."/>
        </authorList>
    </citation>
    <scope>NUCLEOTIDE SEQUENCE [LARGE SCALE GENOMIC DNA]</scope>
    <source>
        <strain evidence="4 5">CCFEE 5184</strain>
    </source>
</reference>
<organism evidence="4 5">
    <name type="scientific">Friedmanniomyces simplex</name>
    <dbReference type="NCBI Taxonomy" id="329884"/>
    <lineage>
        <taxon>Eukaryota</taxon>
        <taxon>Fungi</taxon>
        <taxon>Dikarya</taxon>
        <taxon>Ascomycota</taxon>
        <taxon>Pezizomycotina</taxon>
        <taxon>Dothideomycetes</taxon>
        <taxon>Dothideomycetidae</taxon>
        <taxon>Mycosphaerellales</taxon>
        <taxon>Teratosphaeriaceae</taxon>
        <taxon>Friedmanniomyces</taxon>
    </lineage>
</organism>
<feature type="transmembrane region" description="Helical" evidence="3">
    <location>
        <begin position="310"/>
        <end position="330"/>
    </location>
</feature>
<dbReference type="InterPro" id="IPR050327">
    <property type="entry name" value="Proton-linked_MCT"/>
</dbReference>
<name>A0A4V5NIU8_9PEZI</name>
<dbReference type="EMBL" id="NAJQ01000209">
    <property type="protein sequence ID" value="TKA74909.1"/>
    <property type="molecule type" value="Genomic_DNA"/>
</dbReference>
<evidence type="ECO:0000256" key="3">
    <source>
        <dbReference type="SAM" id="Phobius"/>
    </source>
</evidence>
<feature type="transmembrane region" description="Helical" evidence="3">
    <location>
        <begin position="373"/>
        <end position="392"/>
    </location>
</feature>
<feature type="transmembrane region" description="Helical" evidence="3">
    <location>
        <begin position="167"/>
        <end position="188"/>
    </location>
</feature>
<feature type="transmembrane region" description="Helical" evidence="3">
    <location>
        <begin position="113"/>
        <end position="133"/>
    </location>
</feature>